<feature type="domain" description="CP-type G" evidence="12">
    <location>
        <begin position="65"/>
        <end position="223"/>
    </location>
</feature>
<proteinExistence type="inferred from homology"/>
<dbReference type="Pfam" id="PF16745">
    <property type="entry name" value="RsgA_N"/>
    <property type="match status" value="1"/>
</dbReference>
<keyword evidence="14" id="KW-1185">Reference proteome</keyword>
<dbReference type="RefSeq" id="WP_179940844.1">
    <property type="nucleotide sequence ID" value="NZ_JACBYF010000004.1"/>
</dbReference>
<evidence type="ECO:0000256" key="10">
    <source>
        <dbReference type="HAMAP-Rule" id="MF_01820"/>
    </source>
</evidence>
<keyword evidence="2 10" id="KW-0690">Ribosome biogenesis</keyword>
<comment type="subunit">
    <text evidence="10">Monomer. Associates with 30S ribosomal subunit, binds 16S rRNA.</text>
</comment>
<evidence type="ECO:0000256" key="1">
    <source>
        <dbReference type="ARBA" id="ARBA00022490"/>
    </source>
</evidence>
<dbReference type="Pfam" id="PF03193">
    <property type="entry name" value="RsgA_GTPase"/>
    <property type="match status" value="1"/>
</dbReference>
<protein>
    <recommendedName>
        <fullName evidence="10">Small ribosomal subunit biogenesis GTPase RsgA</fullName>
        <ecNumber evidence="10">3.6.1.-</ecNumber>
    </recommendedName>
</protein>
<evidence type="ECO:0000256" key="7">
    <source>
        <dbReference type="ARBA" id="ARBA00022833"/>
    </source>
</evidence>
<dbReference type="PROSITE" id="PS51721">
    <property type="entry name" value="G_CP"/>
    <property type="match status" value="1"/>
</dbReference>
<comment type="subcellular location">
    <subcellularLocation>
        <location evidence="10">Cytoplasm</location>
    </subcellularLocation>
</comment>
<dbReference type="InterPro" id="IPR030378">
    <property type="entry name" value="G_CP_dom"/>
</dbReference>
<dbReference type="Gene3D" id="1.10.40.50">
    <property type="entry name" value="Probable gtpase engc, domain 3"/>
    <property type="match status" value="1"/>
</dbReference>
<comment type="function">
    <text evidence="10">One of several proteins that assist in the late maturation steps of the functional core of the 30S ribosomal subunit. Helps release RbfA from mature subunits. May play a role in the assembly of ribosomal proteins into the subunit. Circularly permuted GTPase that catalyzes slow GTP hydrolysis, GTPase activity is stimulated by the 30S ribosomal subunit.</text>
</comment>
<reference evidence="13 14" key="1">
    <citation type="submission" date="2020-07" db="EMBL/GenBank/DDBJ databases">
        <title>MOT database genomes.</title>
        <authorList>
            <person name="Joseph S."/>
            <person name="Aduse-Opoku J."/>
            <person name="Hashim A."/>
            <person name="Wade W."/>
            <person name="Curtis M."/>
        </authorList>
    </citation>
    <scope>NUCLEOTIDE SEQUENCE [LARGE SCALE GENOMIC DNA]</scope>
    <source>
        <strain evidence="13 14">CIP 106318</strain>
    </source>
</reference>
<feature type="binding site" evidence="10">
    <location>
        <begin position="165"/>
        <end position="173"/>
    </location>
    <ligand>
        <name>GTP</name>
        <dbReference type="ChEBI" id="CHEBI:37565"/>
    </ligand>
</feature>
<keyword evidence="3 10" id="KW-0479">Metal-binding</keyword>
<dbReference type="SUPFAM" id="SSF52540">
    <property type="entry name" value="P-loop containing nucleoside triphosphate hydrolases"/>
    <property type="match status" value="1"/>
</dbReference>
<evidence type="ECO:0000256" key="6">
    <source>
        <dbReference type="ARBA" id="ARBA00022801"/>
    </source>
</evidence>
<organism evidence="13 14">
    <name type="scientific">Gemelliphila palaticanis</name>
    <dbReference type="NCBI Taxonomy" id="81950"/>
    <lineage>
        <taxon>Bacteria</taxon>
        <taxon>Bacillati</taxon>
        <taxon>Bacillota</taxon>
        <taxon>Bacilli</taxon>
        <taxon>Bacillales</taxon>
        <taxon>Gemellaceae</taxon>
        <taxon>Gemelliphila</taxon>
    </lineage>
</organism>
<dbReference type="CDD" id="cd01854">
    <property type="entry name" value="YjeQ_EngC"/>
    <property type="match status" value="1"/>
</dbReference>
<dbReference type="InterPro" id="IPR010914">
    <property type="entry name" value="RsgA_GTPase_dom"/>
</dbReference>
<evidence type="ECO:0000256" key="4">
    <source>
        <dbReference type="ARBA" id="ARBA00022730"/>
    </source>
</evidence>
<dbReference type="NCBIfam" id="TIGR00157">
    <property type="entry name" value="ribosome small subunit-dependent GTPase A"/>
    <property type="match status" value="1"/>
</dbReference>
<keyword evidence="1 10" id="KW-0963">Cytoplasm</keyword>
<evidence type="ECO:0000256" key="5">
    <source>
        <dbReference type="ARBA" id="ARBA00022741"/>
    </source>
</evidence>
<comment type="similarity">
    <text evidence="10">Belongs to the TRAFAC class YlqF/YawG GTPase family. RsgA subfamily.</text>
</comment>
<dbReference type="EC" id="3.6.1.-" evidence="10"/>
<evidence type="ECO:0000313" key="14">
    <source>
        <dbReference type="Proteomes" id="UP000531840"/>
    </source>
</evidence>
<gene>
    <name evidence="10 13" type="primary">rsgA</name>
    <name evidence="13" type="ORF">HZY85_03285</name>
</gene>
<dbReference type="InterPro" id="IPR004881">
    <property type="entry name" value="Ribosome_biogen_GTPase_RsgA"/>
</dbReference>
<evidence type="ECO:0000256" key="2">
    <source>
        <dbReference type="ARBA" id="ARBA00022517"/>
    </source>
</evidence>
<accession>A0ABX2T1C3</accession>
<keyword evidence="6 10" id="KW-0378">Hydrolase</keyword>
<dbReference type="PANTHER" id="PTHR32120:SF11">
    <property type="entry name" value="SMALL RIBOSOMAL SUBUNIT BIOGENESIS GTPASE RSGA 1, MITOCHONDRIAL-RELATED"/>
    <property type="match status" value="1"/>
</dbReference>
<name>A0ABX2T1C3_9BACL</name>
<evidence type="ECO:0000313" key="13">
    <source>
        <dbReference type="EMBL" id="NYS47219.1"/>
    </source>
</evidence>
<evidence type="ECO:0000256" key="3">
    <source>
        <dbReference type="ARBA" id="ARBA00022723"/>
    </source>
</evidence>
<dbReference type="EMBL" id="JACBYF010000004">
    <property type="protein sequence ID" value="NYS47219.1"/>
    <property type="molecule type" value="Genomic_DNA"/>
</dbReference>
<keyword evidence="7 10" id="KW-0862">Zinc</keyword>
<dbReference type="Gene3D" id="2.40.50.140">
    <property type="entry name" value="Nucleic acid-binding proteins"/>
    <property type="match status" value="1"/>
</dbReference>
<dbReference type="InterPro" id="IPR027417">
    <property type="entry name" value="P-loop_NTPase"/>
</dbReference>
<dbReference type="SUPFAM" id="SSF50249">
    <property type="entry name" value="Nucleic acid-binding proteins"/>
    <property type="match status" value="1"/>
</dbReference>
<feature type="binding site" evidence="10">
    <location>
        <begin position="114"/>
        <end position="117"/>
    </location>
    <ligand>
        <name>GTP</name>
        <dbReference type="ChEBI" id="CHEBI:37565"/>
    </ligand>
</feature>
<feature type="binding site" evidence="10">
    <location>
        <position position="252"/>
    </location>
    <ligand>
        <name>Zn(2+)</name>
        <dbReference type="ChEBI" id="CHEBI:29105"/>
    </ligand>
</feature>
<feature type="binding site" evidence="10">
    <location>
        <position position="245"/>
    </location>
    <ligand>
        <name>Zn(2+)</name>
        <dbReference type="ChEBI" id="CHEBI:29105"/>
    </ligand>
</feature>
<dbReference type="Proteomes" id="UP000531840">
    <property type="component" value="Unassembled WGS sequence"/>
</dbReference>
<evidence type="ECO:0000259" key="12">
    <source>
        <dbReference type="PROSITE" id="PS51721"/>
    </source>
</evidence>
<evidence type="ECO:0000259" key="11">
    <source>
        <dbReference type="PROSITE" id="PS50936"/>
    </source>
</evidence>
<comment type="caution">
    <text evidence="13">The sequence shown here is derived from an EMBL/GenBank/DDBJ whole genome shotgun (WGS) entry which is preliminary data.</text>
</comment>
<sequence length="290" mass="33876">MTNKEGKIIKALSGFYYVLSENNIIECRARGNFRNNKIIPLVGDIVTIKKENDSLGYIIDIQERENELIRPKIANVDYNIIVTSLKEPEFSSKLLDKLIVLNEYSDVKTIIIFTKWDLLDLEEKLKYEKIFNYYESLGYIILKNNTEDTDKLKKYISGKYVSISGQSGSGKSTFINKLSSGKFELETAKISKMLGRGKHTTRHIEFHKIDDFYIADTPGFSSLDITFIEKEDLKYLFIEFSKEDCKYLTCNHIDEPNCGVKNILDDSYILERYNNYKILFKEKEETKRRY</sequence>
<dbReference type="Gene3D" id="3.40.50.300">
    <property type="entry name" value="P-loop containing nucleotide triphosphate hydrolases"/>
    <property type="match status" value="1"/>
</dbReference>
<feature type="binding site" evidence="10">
    <location>
        <position position="250"/>
    </location>
    <ligand>
        <name>Zn(2+)</name>
        <dbReference type="ChEBI" id="CHEBI:29105"/>
    </ligand>
</feature>
<feature type="domain" description="EngC GTPase" evidence="11">
    <location>
        <begin position="74"/>
        <end position="221"/>
    </location>
</feature>
<evidence type="ECO:0000256" key="8">
    <source>
        <dbReference type="ARBA" id="ARBA00022884"/>
    </source>
</evidence>
<dbReference type="CDD" id="cd04466">
    <property type="entry name" value="S1_YloQ_GTPase"/>
    <property type="match status" value="1"/>
</dbReference>
<keyword evidence="9 10" id="KW-0342">GTP-binding</keyword>
<comment type="cofactor">
    <cofactor evidence="10">
        <name>Zn(2+)</name>
        <dbReference type="ChEBI" id="CHEBI:29105"/>
    </cofactor>
    <text evidence="10">Binds 1 zinc ion per subunit.</text>
</comment>
<evidence type="ECO:0000256" key="9">
    <source>
        <dbReference type="ARBA" id="ARBA00023134"/>
    </source>
</evidence>
<feature type="binding site" evidence="10">
    <location>
        <position position="258"/>
    </location>
    <ligand>
        <name>Zn(2+)</name>
        <dbReference type="ChEBI" id="CHEBI:29105"/>
    </ligand>
</feature>
<keyword evidence="8 10" id="KW-0694">RNA-binding</keyword>
<keyword evidence="4 10" id="KW-0699">rRNA-binding</keyword>
<dbReference type="InterPro" id="IPR031944">
    <property type="entry name" value="RsgA_N"/>
</dbReference>
<dbReference type="HAMAP" id="MF_01820">
    <property type="entry name" value="GTPase_RsgA"/>
    <property type="match status" value="1"/>
</dbReference>
<keyword evidence="5 10" id="KW-0547">Nucleotide-binding</keyword>
<dbReference type="PANTHER" id="PTHR32120">
    <property type="entry name" value="SMALL RIBOSOMAL SUBUNIT BIOGENESIS GTPASE RSGA"/>
    <property type="match status" value="1"/>
</dbReference>
<dbReference type="PROSITE" id="PS50936">
    <property type="entry name" value="ENGC_GTPASE"/>
    <property type="match status" value="1"/>
</dbReference>
<dbReference type="InterPro" id="IPR012340">
    <property type="entry name" value="NA-bd_OB-fold"/>
</dbReference>